<dbReference type="Proteomes" id="UP001592581">
    <property type="component" value="Unassembled WGS sequence"/>
</dbReference>
<evidence type="ECO:0000259" key="1">
    <source>
        <dbReference type="Pfam" id="PF21806"/>
    </source>
</evidence>
<reference evidence="2 3" key="1">
    <citation type="submission" date="2024-06" db="EMBL/GenBank/DDBJ databases">
        <authorList>
            <person name="Lee S.D."/>
        </authorList>
    </citation>
    <scope>NUCLEOTIDE SEQUENCE [LARGE SCALE GENOMIC DNA]</scope>
    <source>
        <strain evidence="2 3">N1-10</strain>
    </source>
</reference>
<name>A0ABV6XHB4_9ACTN</name>
<dbReference type="EMBL" id="JBEUKS010000001">
    <property type="protein sequence ID" value="MFC1437634.1"/>
    <property type="molecule type" value="Genomic_DNA"/>
</dbReference>
<organism evidence="2 3">
    <name type="scientific">Streptacidiphilus jeojiensis</name>
    <dbReference type="NCBI Taxonomy" id="3229225"/>
    <lineage>
        <taxon>Bacteria</taxon>
        <taxon>Bacillati</taxon>
        <taxon>Actinomycetota</taxon>
        <taxon>Actinomycetes</taxon>
        <taxon>Kitasatosporales</taxon>
        <taxon>Streptomycetaceae</taxon>
        <taxon>Streptacidiphilus</taxon>
    </lineage>
</organism>
<feature type="domain" description="DUF6879" evidence="1">
    <location>
        <begin position="9"/>
        <end position="172"/>
    </location>
</feature>
<comment type="caution">
    <text evidence="2">The sequence shown here is derived from an EMBL/GenBank/DDBJ whole genome shotgun (WGS) entry which is preliminary data.</text>
</comment>
<dbReference type="RefSeq" id="WP_380563115.1">
    <property type="nucleotide sequence ID" value="NZ_JBEUKS010000001.1"/>
</dbReference>
<dbReference type="InterPro" id="IPR049244">
    <property type="entry name" value="DUF6879"/>
</dbReference>
<accession>A0ABV6XHB4</accession>
<protein>
    <submittedName>
        <fullName evidence="2">DUF6879 family protein</fullName>
    </submittedName>
</protein>
<keyword evidence="3" id="KW-1185">Reference proteome</keyword>
<proteinExistence type="predicted"/>
<sequence length="174" mass="19973">MSQKDWTADPFQTARSSAIHLEMRDIYGVAGEAERFALWQKTGRRNSERDAAARAGWMTTVRNMVSRGIAVRRARIVSEPVTEYIRYEHAGTAANLNAGELVRWLPRRRAADIALPGTDLWMFDDAAVEFTFFSGDGEVVEREWRTEPEVIDLVRAAFETVWDRAVPHEEYKIR</sequence>
<evidence type="ECO:0000313" key="2">
    <source>
        <dbReference type="EMBL" id="MFC1437634.1"/>
    </source>
</evidence>
<dbReference type="Pfam" id="PF21806">
    <property type="entry name" value="DUF6879"/>
    <property type="match status" value="1"/>
</dbReference>
<gene>
    <name evidence="2" type="ORF">ABUW04_05125</name>
</gene>
<evidence type="ECO:0000313" key="3">
    <source>
        <dbReference type="Proteomes" id="UP001592581"/>
    </source>
</evidence>